<name>A0ACB9HAN9_CICIN</name>
<keyword evidence="2" id="KW-1185">Reference proteome</keyword>
<gene>
    <name evidence="1" type="ORF">L2E82_06232</name>
</gene>
<proteinExistence type="predicted"/>
<sequence length="147" mass="16291">MVNKRVPDWLNNSMWSTPTTSTPSLPKSQSQSSPSASSNKRVPNWLNKRVTSSDSSLNEPRASLPLASSIRPESPSPKAVVQSIAASSCRGIMSNEEEKRCHLCAEEMDWTDQLLKKIVFLIDKNHGFRRLKSIAQSTLPNSKSLNP</sequence>
<reference evidence="2" key="1">
    <citation type="journal article" date="2022" name="Mol. Ecol. Resour.">
        <title>The genomes of chicory, endive, great burdock and yacon provide insights into Asteraceae palaeo-polyploidization history and plant inulin production.</title>
        <authorList>
            <person name="Fan W."/>
            <person name="Wang S."/>
            <person name="Wang H."/>
            <person name="Wang A."/>
            <person name="Jiang F."/>
            <person name="Liu H."/>
            <person name="Zhao H."/>
            <person name="Xu D."/>
            <person name="Zhang Y."/>
        </authorList>
    </citation>
    <scope>NUCLEOTIDE SEQUENCE [LARGE SCALE GENOMIC DNA]</scope>
    <source>
        <strain evidence="2">cv. Punajuju</strain>
    </source>
</reference>
<protein>
    <submittedName>
        <fullName evidence="1">Uncharacterized protein</fullName>
    </submittedName>
</protein>
<comment type="caution">
    <text evidence="1">The sequence shown here is derived from an EMBL/GenBank/DDBJ whole genome shotgun (WGS) entry which is preliminary data.</text>
</comment>
<dbReference type="EMBL" id="CM042009">
    <property type="protein sequence ID" value="KAI3792355.1"/>
    <property type="molecule type" value="Genomic_DNA"/>
</dbReference>
<organism evidence="1 2">
    <name type="scientific">Cichorium intybus</name>
    <name type="common">Chicory</name>
    <dbReference type="NCBI Taxonomy" id="13427"/>
    <lineage>
        <taxon>Eukaryota</taxon>
        <taxon>Viridiplantae</taxon>
        <taxon>Streptophyta</taxon>
        <taxon>Embryophyta</taxon>
        <taxon>Tracheophyta</taxon>
        <taxon>Spermatophyta</taxon>
        <taxon>Magnoliopsida</taxon>
        <taxon>eudicotyledons</taxon>
        <taxon>Gunneridae</taxon>
        <taxon>Pentapetalae</taxon>
        <taxon>asterids</taxon>
        <taxon>campanulids</taxon>
        <taxon>Asterales</taxon>
        <taxon>Asteraceae</taxon>
        <taxon>Cichorioideae</taxon>
        <taxon>Cichorieae</taxon>
        <taxon>Cichoriinae</taxon>
        <taxon>Cichorium</taxon>
    </lineage>
</organism>
<accession>A0ACB9HAN9</accession>
<evidence type="ECO:0000313" key="2">
    <source>
        <dbReference type="Proteomes" id="UP001055811"/>
    </source>
</evidence>
<dbReference type="Proteomes" id="UP001055811">
    <property type="component" value="Linkage Group LG01"/>
</dbReference>
<reference evidence="1 2" key="2">
    <citation type="journal article" date="2022" name="Mol. Ecol. Resour.">
        <title>The genomes of chicory, endive, great burdock and yacon provide insights into Asteraceae paleo-polyploidization history and plant inulin production.</title>
        <authorList>
            <person name="Fan W."/>
            <person name="Wang S."/>
            <person name="Wang H."/>
            <person name="Wang A."/>
            <person name="Jiang F."/>
            <person name="Liu H."/>
            <person name="Zhao H."/>
            <person name="Xu D."/>
            <person name="Zhang Y."/>
        </authorList>
    </citation>
    <scope>NUCLEOTIDE SEQUENCE [LARGE SCALE GENOMIC DNA]</scope>
    <source>
        <strain evidence="2">cv. Punajuju</strain>
        <tissue evidence="1">Leaves</tissue>
    </source>
</reference>
<evidence type="ECO:0000313" key="1">
    <source>
        <dbReference type="EMBL" id="KAI3792355.1"/>
    </source>
</evidence>